<keyword evidence="1" id="KW-0812">Transmembrane</keyword>
<gene>
    <name evidence="2" type="ORF">C5Y98_20575</name>
</gene>
<dbReference type="PANTHER" id="PTHR37308">
    <property type="entry name" value="INTEGRAL MEMBRANE PROTEIN"/>
    <property type="match status" value="1"/>
</dbReference>
<organism evidence="2 3">
    <name type="scientific">Blastopirellula marina</name>
    <dbReference type="NCBI Taxonomy" id="124"/>
    <lineage>
        <taxon>Bacteria</taxon>
        <taxon>Pseudomonadati</taxon>
        <taxon>Planctomycetota</taxon>
        <taxon>Planctomycetia</taxon>
        <taxon>Pirellulales</taxon>
        <taxon>Pirellulaceae</taxon>
        <taxon>Blastopirellula</taxon>
    </lineage>
</organism>
<feature type="transmembrane region" description="Helical" evidence="1">
    <location>
        <begin position="289"/>
        <end position="312"/>
    </location>
</feature>
<feature type="transmembrane region" description="Helical" evidence="1">
    <location>
        <begin position="230"/>
        <end position="248"/>
    </location>
</feature>
<comment type="caution">
    <text evidence="2">The sequence shown here is derived from an EMBL/GenBank/DDBJ whole genome shotgun (WGS) entry which is preliminary data.</text>
</comment>
<keyword evidence="1" id="KW-0472">Membrane</keyword>
<feature type="transmembrane region" description="Helical" evidence="1">
    <location>
        <begin position="115"/>
        <end position="133"/>
    </location>
</feature>
<dbReference type="Proteomes" id="UP000239388">
    <property type="component" value="Unassembled WGS sequence"/>
</dbReference>
<feature type="transmembrane region" description="Helical" evidence="1">
    <location>
        <begin position="260"/>
        <end position="277"/>
    </location>
</feature>
<dbReference type="Pfam" id="PF04018">
    <property type="entry name" value="VCA0040-like"/>
    <property type="match status" value="1"/>
</dbReference>
<proteinExistence type="predicted"/>
<reference evidence="2 3" key="1">
    <citation type="submission" date="2018-02" db="EMBL/GenBank/DDBJ databases">
        <title>Comparative genomes isolates from brazilian mangrove.</title>
        <authorList>
            <person name="Araujo J.E."/>
            <person name="Taketani R.G."/>
            <person name="Silva M.C.P."/>
            <person name="Loureco M.V."/>
            <person name="Andreote F.D."/>
        </authorList>
    </citation>
    <scope>NUCLEOTIDE SEQUENCE [LARGE SCALE GENOMIC DNA]</scope>
    <source>
        <strain evidence="2 3">NAP PRIS-MGV</strain>
    </source>
</reference>
<feature type="transmembrane region" description="Helical" evidence="1">
    <location>
        <begin position="145"/>
        <end position="167"/>
    </location>
</feature>
<feature type="transmembrane region" description="Helical" evidence="1">
    <location>
        <begin position="173"/>
        <end position="192"/>
    </location>
</feature>
<evidence type="ECO:0000313" key="2">
    <source>
        <dbReference type="EMBL" id="PQO30794.1"/>
    </source>
</evidence>
<dbReference type="InterPro" id="IPR007163">
    <property type="entry name" value="VCA0040-like"/>
</dbReference>
<dbReference type="PANTHER" id="PTHR37308:SF1">
    <property type="entry name" value="POLYPRENYL-PHOSPHATE TRANSPORTER"/>
    <property type="match status" value="1"/>
</dbReference>
<feature type="transmembrane region" description="Helical" evidence="1">
    <location>
        <begin position="81"/>
        <end position="103"/>
    </location>
</feature>
<dbReference type="RefSeq" id="WP_105357073.1">
    <property type="nucleotide sequence ID" value="NZ_PUIB01000020.1"/>
</dbReference>
<evidence type="ECO:0000256" key="1">
    <source>
        <dbReference type="SAM" id="Phobius"/>
    </source>
</evidence>
<dbReference type="EMBL" id="PUIB01000020">
    <property type="protein sequence ID" value="PQO30794.1"/>
    <property type="molecule type" value="Genomic_DNA"/>
</dbReference>
<accession>A0A2S8FFU5</accession>
<name>A0A2S8FFU5_9BACT</name>
<keyword evidence="1" id="KW-1133">Transmembrane helix</keyword>
<evidence type="ECO:0000313" key="3">
    <source>
        <dbReference type="Proteomes" id="UP000239388"/>
    </source>
</evidence>
<sequence length="328" mass="34835">MNQQAPEMTTSSKPTLRDAARHAGCGFVMGAADAIPGVSGGTVALVLGIYRRLVAAISHFDAISVRLLLKREWRELAQRIDFFFLLALGCGIVAGLGTFILLIHELIEPESPARPYTYAVFFGAITASSWLVMKLIDAKSAAQTSVCVILGIVGAAVAFLLTGPRVFPDVQEAPNLAFTFVCGMIAISAMILPGISGSYLLLIMGMYGYLSGIPKALLKGEAAGADLVQFVVFALGCLVGLISFSKFLRWLLHRFEPETMALMCGFMIGALRALWPWRDGDAFIGPPSTGALLGCAALAILTAVAVCGADYFTGANTKIDEVVHEPVE</sequence>
<protein>
    <submittedName>
        <fullName evidence="2">DUF368 domain-containing protein</fullName>
    </submittedName>
</protein>
<dbReference type="AlphaFoldDB" id="A0A2S8FFU5"/>
<dbReference type="OrthoDB" id="9793746at2"/>